<gene>
    <name evidence="1" type="ORF">DY000_02010613</name>
</gene>
<organism evidence="1 2">
    <name type="scientific">Brassica cretica</name>
    <name type="common">Mustard</name>
    <dbReference type="NCBI Taxonomy" id="69181"/>
    <lineage>
        <taxon>Eukaryota</taxon>
        <taxon>Viridiplantae</taxon>
        <taxon>Streptophyta</taxon>
        <taxon>Embryophyta</taxon>
        <taxon>Tracheophyta</taxon>
        <taxon>Spermatophyta</taxon>
        <taxon>Magnoliopsida</taxon>
        <taxon>eudicotyledons</taxon>
        <taxon>Gunneridae</taxon>
        <taxon>Pentapetalae</taxon>
        <taxon>rosids</taxon>
        <taxon>malvids</taxon>
        <taxon>Brassicales</taxon>
        <taxon>Brassicaceae</taxon>
        <taxon>Brassiceae</taxon>
        <taxon>Brassica</taxon>
    </lineage>
</organism>
<evidence type="ECO:0000313" key="1">
    <source>
        <dbReference type="EMBL" id="KAF3545034.1"/>
    </source>
</evidence>
<reference evidence="1 2" key="1">
    <citation type="journal article" date="2020" name="BMC Genomics">
        <title>Intraspecific diversification of the crop wild relative Brassica cretica Lam. using demographic model selection.</title>
        <authorList>
            <person name="Kioukis A."/>
            <person name="Michalopoulou V.A."/>
            <person name="Briers L."/>
            <person name="Pirintsos S."/>
            <person name="Studholme D.J."/>
            <person name="Pavlidis P."/>
            <person name="Sarris P.F."/>
        </authorList>
    </citation>
    <scope>NUCLEOTIDE SEQUENCE [LARGE SCALE GENOMIC DNA]</scope>
    <source>
        <strain evidence="2">cv. PFS-1207/04</strain>
    </source>
</reference>
<evidence type="ECO:0000313" key="2">
    <source>
        <dbReference type="Proteomes" id="UP000266723"/>
    </source>
</evidence>
<protein>
    <submittedName>
        <fullName evidence="1">Uncharacterized protein</fullName>
    </submittedName>
</protein>
<dbReference type="EMBL" id="QGKV02000832">
    <property type="protein sequence ID" value="KAF3545034.1"/>
    <property type="molecule type" value="Genomic_DNA"/>
</dbReference>
<name>A0ABQ7BYS6_BRACR</name>
<sequence length="239" mass="27273">MVLDYTVVDHVALTASCGFAFVWKYRLDNISLGVVLVDILEESNSATELLRFLDIWLIVFMEQDPVSAPRASASEIELDAIIGGGRLVDPSCFTSSLEFVSASLGFRELDSSRDFCVAFGRLWWFDLDRGAIEMLLRSRNVRIVKWKIREHLEILRGSIVLRRWRSNKKSHRDDMTFSSLVLSKPSASSVFNGTSVLVNEFDIVIVIEELEDRNEMVCHQLEILLRYVRNGREPLPSDT</sequence>
<proteinExistence type="predicted"/>
<dbReference type="Proteomes" id="UP000266723">
    <property type="component" value="Unassembled WGS sequence"/>
</dbReference>
<comment type="caution">
    <text evidence="1">The sequence shown here is derived from an EMBL/GenBank/DDBJ whole genome shotgun (WGS) entry which is preliminary data.</text>
</comment>
<keyword evidence="2" id="KW-1185">Reference proteome</keyword>
<accession>A0ABQ7BYS6</accession>